<dbReference type="InterPro" id="IPR003245">
    <property type="entry name" value="Phytocyanin_dom"/>
</dbReference>
<dbReference type="PANTHER" id="PTHR33021:SF496">
    <property type="entry name" value="OS08G0482700 PROTEIN"/>
    <property type="match status" value="1"/>
</dbReference>
<dbReference type="SUPFAM" id="SSF49503">
    <property type="entry name" value="Cupredoxins"/>
    <property type="match status" value="1"/>
</dbReference>
<sequence length="110" mass="11263">MSFEVSRAAYQPCNATYPISNWTTGPTRVTLRTAGEHHYICGVPGHFSAGQRMTINVSTSSTATPPSSSSPSPSPSMATPPSPSSPSPSSATPPSFTNGPPSPTSPTVAE</sequence>
<gene>
    <name evidence="3" type="ORF">F3Y22_tig00111634pilonHSYRG00142</name>
</gene>
<protein>
    <recommendedName>
        <fullName evidence="2">Phytocyanin domain-containing protein</fullName>
    </recommendedName>
</protein>
<keyword evidence="4" id="KW-1185">Reference proteome</keyword>
<dbReference type="PANTHER" id="PTHR33021">
    <property type="entry name" value="BLUE COPPER PROTEIN"/>
    <property type="match status" value="1"/>
</dbReference>
<organism evidence="3 4">
    <name type="scientific">Hibiscus syriacus</name>
    <name type="common">Rose of Sharon</name>
    <dbReference type="NCBI Taxonomy" id="106335"/>
    <lineage>
        <taxon>Eukaryota</taxon>
        <taxon>Viridiplantae</taxon>
        <taxon>Streptophyta</taxon>
        <taxon>Embryophyta</taxon>
        <taxon>Tracheophyta</taxon>
        <taxon>Spermatophyta</taxon>
        <taxon>Magnoliopsida</taxon>
        <taxon>eudicotyledons</taxon>
        <taxon>Gunneridae</taxon>
        <taxon>Pentapetalae</taxon>
        <taxon>rosids</taxon>
        <taxon>malvids</taxon>
        <taxon>Malvales</taxon>
        <taxon>Malvaceae</taxon>
        <taxon>Malvoideae</taxon>
        <taxon>Hibiscus</taxon>
    </lineage>
</organism>
<feature type="region of interest" description="Disordered" evidence="1">
    <location>
        <begin position="52"/>
        <end position="110"/>
    </location>
</feature>
<proteinExistence type="predicted"/>
<feature type="compositionally biased region" description="Pro residues" evidence="1">
    <location>
        <begin position="72"/>
        <end position="86"/>
    </location>
</feature>
<dbReference type="InterPro" id="IPR039391">
    <property type="entry name" value="Phytocyanin-like"/>
</dbReference>
<dbReference type="Gene3D" id="2.60.40.420">
    <property type="entry name" value="Cupredoxins - blue copper proteins"/>
    <property type="match status" value="1"/>
</dbReference>
<comment type="caution">
    <text evidence="3">The sequence shown here is derived from an EMBL/GenBank/DDBJ whole genome shotgun (WGS) entry which is preliminary data.</text>
</comment>
<evidence type="ECO:0000313" key="3">
    <source>
        <dbReference type="EMBL" id="KAE8676074.1"/>
    </source>
</evidence>
<name>A0A6A2YJ65_HIBSY</name>
<dbReference type="GO" id="GO:0005886">
    <property type="term" value="C:plasma membrane"/>
    <property type="evidence" value="ECO:0007669"/>
    <property type="project" value="TreeGrafter"/>
</dbReference>
<dbReference type="Pfam" id="PF02298">
    <property type="entry name" value="Cu_bind_like"/>
    <property type="match status" value="1"/>
</dbReference>
<reference evidence="3" key="1">
    <citation type="submission" date="2019-09" db="EMBL/GenBank/DDBJ databases">
        <title>Draft genome information of white flower Hibiscus syriacus.</title>
        <authorList>
            <person name="Kim Y.-M."/>
        </authorList>
    </citation>
    <scope>NUCLEOTIDE SEQUENCE [LARGE SCALE GENOMIC DNA]</scope>
    <source>
        <strain evidence="3">YM2019G1</strain>
    </source>
</reference>
<dbReference type="PROSITE" id="PS51485">
    <property type="entry name" value="PHYTOCYANIN"/>
    <property type="match status" value="1"/>
</dbReference>
<evidence type="ECO:0000256" key="1">
    <source>
        <dbReference type="SAM" id="MobiDB-lite"/>
    </source>
</evidence>
<feature type="domain" description="Phytocyanin" evidence="2">
    <location>
        <begin position="1"/>
        <end position="59"/>
    </location>
</feature>
<dbReference type="EMBL" id="VEPZ02001389">
    <property type="protein sequence ID" value="KAE8676074.1"/>
    <property type="molecule type" value="Genomic_DNA"/>
</dbReference>
<evidence type="ECO:0000259" key="2">
    <source>
        <dbReference type="PROSITE" id="PS51485"/>
    </source>
</evidence>
<dbReference type="Proteomes" id="UP000436088">
    <property type="component" value="Unassembled WGS sequence"/>
</dbReference>
<dbReference type="AlphaFoldDB" id="A0A6A2YJ65"/>
<accession>A0A6A2YJ65</accession>
<dbReference type="GO" id="GO:0009055">
    <property type="term" value="F:electron transfer activity"/>
    <property type="evidence" value="ECO:0007669"/>
    <property type="project" value="InterPro"/>
</dbReference>
<feature type="compositionally biased region" description="Low complexity" evidence="1">
    <location>
        <begin position="58"/>
        <end position="71"/>
    </location>
</feature>
<evidence type="ECO:0000313" key="4">
    <source>
        <dbReference type="Proteomes" id="UP000436088"/>
    </source>
</evidence>
<dbReference type="InterPro" id="IPR008972">
    <property type="entry name" value="Cupredoxin"/>
</dbReference>